<evidence type="ECO:0000313" key="1">
    <source>
        <dbReference type="EMBL" id="KAF0930440.1"/>
    </source>
</evidence>
<dbReference type="EMBL" id="SPHZ02000002">
    <property type="protein sequence ID" value="KAF0930440.1"/>
    <property type="molecule type" value="Genomic_DNA"/>
</dbReference>
<reference evidence="1 2" key="1">
    <citation type="submission" date="2019-11" db="EMBL/GenBank/DDBJ databases">
        <title>Whole genome sequence of Oryza granulata.</title>
        <authorList>
            <person name="Li W."/>
        </authorList>
    </citation>
    <scope>NUCLEOTIDE SEQUENCE [LARGE SCALE GENOMIC DNA]</scope>
    <source>
        <strain evidence="2">cv. Menghai</strain>
        <tissue evidence="1">Leaf</tissue>
    </source>
</reference>
<proteinExistence type="predicted"/>
<comment type="caution">
    <text evidence="1">The sequence shown here is derived from an EMBL/GenBank/DDBJ whole genome shotgun (WGS) entry which is preliminary data.</text>
</comment>
<dbReference type="Proteomes" id="UP000479710">
    <property type="component" value="Unassembled WGS sequence"/>
</dbReference>
<dbReference type="AlphaFoldDB" id="A0A6G1F0K9"/>
<evidence type="ECO:0000313" key="2">
    <source>
        <dbReference type="Proteomes" id="UP000479710"/>
    </source>
</evidence>
<protein>
    <submittedName>
        <fullName evidence="1">Uncharacterized protein</fullName>
    </submittedName>
</protein>
<accession>A0A6G1F0K9</accession>
<sequence>MTSNSSSAGQIASRRRAFFAVPIASAFISPSIPVGSLHAWCGRLERESSLPPSQLVEAECTALPEGRAPKTATAANCRRCR</sequence>
<name>A0A6G1F0K9_9ORYZ</name>
<keyword evidence="2" id="KW-1185">Reference proteome</keyword>
<gene>
    <name evidence="1" type="ORF">E2562_032779</name>
</gene>
<organism evidence="1 2">
    <name type="scientific">Oryza meyeriana var. granulata</name>
    <dbReference type="NCBI Taxonomy" id="110450"/>
    <lineage>
        <taxon>Eukaryota</taxon>
        <taxon>Viridiplantae</taxon>
        <taxon>Streptophyta</taxon>
        <taxon>Embryophyta</taxon>
        <taxon>Tracheophyta</taxon>
        <taxon>Spermatophyta</taxon>
        <taxon>Magnoliopsida</taxon>
        <taxon>Liliopsida</taxon>
        <taxon>Poales</taxon>
        <taxon>Poaceae</taxon>
        <taxon>BOP clade</taxon>
        <taxon>Oryzoideae</taxon>
        <taxon>Oryzeae</taxon>
        <taxon>Oryzinae</taxon>
        <taxon>Oryza</taxon>
        <taxon>Oryza meyeriana</taxon>
    </lineage>
</organism>